<gene>
    <name evidence="3" type="ORF">JYP50_17300</name>
</gene>
<organism evidence="3 4">
    <name type="scientific">Parahaliea mediterranea</name>
    <dbReference type="NCBI Taxonomy" id="651086"/>
    <lineage>
        <taxon>Bacteria</taxon>
        <taxon>Pseudomonadati</taxon>
        <taxon>Pseudomonadota</taxon>
        <taxon>Gammaproteobacteria</taxon>
        <taxon>Cellvibrionales</taxon>
        <taxon>Halieaceae</taxon>
        <taxon>Parahaliea</taxon>
    </lineage>
</organism>
<evidence type="ECO:0000256" key="1">
    <source>
        <dbReference type="HAMAP-Rule" id="MF_01866"/>
    </source>
</evidence>
<dbReference type="PANTHER" id="PTHR38109">
    <property type="entry name" value="PROTEIN YCGL"/>
    <property type="match status" value="1"/>
</dbReference>
<dbReference type="PANTHER" id="PTHR38109:SF1">
    <property type="entry name" value="PROTEIN YCGL"/>
    <property type="match status" value="1"/>
</dbReference>
<sequence>MKRLCQVFKSPKREEMYLYVDKARGLADVPEALLQQFGEPRAVMVLMLDPARKLARASAAEVLEKIEAQGFYLQMPPTEAELLRRDRADG</sequence>
<keyword evidence="4" id="KW-1185">Reference proteome</keyword>
<dbReference type="Pfam" id="PF05166">
    <property type="entry name" value="YcgL"/>
    <property type="match status" value="1"/>
</dbReference>
<dbReference type="InterPro" id="IPR027354">
    <property type="entry name" value="YcgL_dom"/>
</dbReference>
<name>A0A939INQ3_9GAMM</name>
<dbReference type="RefSeq" id="WP_206561810.1">
    <property type="nucleotide sequence ID" value="NZ_JAFKCZ010000014.1"/>
</dbReference>
<proteinExistence type="inferred from homology"/>
<dbReference type="AlphaFoldDB" id="A0A939INQ3"/>
<dbReference type="HAMAP" id="MF_01866">
    <property type="entry name" value="UPF0745"/>
    <property type="match status" value="1"/>
</dbReference>
<evidence type="ECO:0000313" key="4">
    <source>
        <dbReference type="Proteomes" id="UP000664303"/>
    </source>
</evidence>
<reference evidence="3" key="1">
    <citation type="submission" date="2021-02" db="EMBL/GenBank/DDBJ databases">
        <title>PHA producing bacteria isolated from coastal sediment in Guangdong, Shenzhen.</title>
        <authorList>
            <person name="Zheng W."/>
            <person name="Yu S."/>
            <person name="Huang Y."/>
        </authorList>
    </citation>
    <scope>NUCLEOTIDE SEQUENCE</scope>
    <source>
        <strain evidence="3">TN14-10</strain>
    </source>
</reference>
<dbReference type="EMBL" id="JAFKCZ010000014">
    <property type="protein sequence ID" value="MBN7798363.1"/>
    <property type="molecule type" value="Genomic_DNA"/>
</dbReference>
<dbReference type="SUPFAM" id="SSF160191">
    <property type="entry name" value="YcgL-like"/>
    <property type="match status" value="1"/>
</dbReference>
<dbReference type="Proteomes" id="UP000664303">
    <property type="component" value="Unassembled WGS sequence"/>
</dbReference>
<evidence type="ECO:0000313" key="3">
    <source>
        <dbReference type="EMBL" id="MBN7798363.1"/>
    </source>
</evidence>
<dbReference type="Gene3D" id="3.10.510.20">
    <property type="entry name" value="YcgL domain"/>
    <property type="match status" value="1"/>
</dbReference>
<accession>A0A939INQ3</accession>
<protein>
    <recommendedName>
        <fullName evidence="1">YcgL domain-containing protein JYP50_17300</fullName>
    </recommendedName>
</protein>
<comment type="caution">
    <text evidence="3">The sequence shown here is derived from an EMBL/GenBank/DDBJ whole genome shotgun (WGS) entry which is preliminary data.</text>
</comment>
<evidence type="ECO:0000259" key="2">
    <source>
        <dbReference type="PROSITE" id="PS51648"/>
    </source>
</evidence>
<feature type="domain" description="YcgL" evidence="2">
    <location>
        <begin position="3"/>
        <end position="87"/>
    </location>
</feature>
<dbReference type="PROSITE" id="PS51648">
    <property type="entry name" value="YCGL"/>
    <property type="match status" value="1"/>
</dbReference>
<dbReference type="InterPro" id="IPR038068">
    <property type="entry name" value="YcgL-like_sf"/>
</dbReference>